<dbReference type="PANTHER" id="PTHR32481">
    <property type="entry name" value="AMINOPEPTIDASE"/>
    <property type="match status" value="1"/>
</dbReference>
<keyword evidence="2 9" id="KW-0031">Aminopeptidase</keyword>
<evidence type="ECO:0000256" key="2">
    <source>
        <dbReference type="ARBA" id="ARBA00022438"/>
    </source>
</evidence>
<feature type="binding site" evidence="8">
    <location>
        <position position="232"/>
    </location>
    <ligand>
        <name>Zn(2+)</name>
        <dbReference type="ChEBI" id="CHEBI:29105"/>
        <label>1</label>
    </ligand>
</feature>
<comment type="cofactor">
    <cofactor evidence="8">
        <name>a divalent metal cation</name>
        <dbReference type="ChEBI" id="CHEBI:60240"/>
    </cofactor>
    <text evidence="8">Binds 2 divalent metal cations per subunit.</text>
</comment>
<keyword evidence="4 8" id="KW-0479">Metal-binding</keyword>
<dbReference type="GO" id="GO:0046872">
    <property type="term" value="F:metal ion binding"/>
    <property type="evidence" value="ECO:0007669"/>
    <property type="project" value="UniProtKB-UniRule"/>
</dbReference>
<feature type="binding site" evidence="8">
    <location>
        <position position="63"/>
    </location>
    <ligand>
        <name>Zn(2+)</name>
        <dbReference type="ChEBI" id="CHEBI:29105"/>
        <label>1</label>
    </ligand>
</feature>
<gene>
    <name evidence="9" type="primary">ysdC_2</name>
    <name evidence="9" type="ORF">DDT42_01842</name>
</gene>
<evidence type="ECO:0000313" key="10">
    <source>
        <dbReference type="Proteomes" id="UP000811545"/>
    </source>
</evidence>
<evidence type="ECO:0000313" key="9">
    <source>
        <dbReference type="EMBL" id="MBT9145963.1"/>
    </source>
</evidence>
<feature type="binding site" evidence="8">
    <location>
        <position position="177"/>
    </location>
    <ligand>
        <name>Zn(2+)</name>
        <dbReference type="ChEBI" id="CHEBI:29105"/>
        <label>1</label>
    </ligand>
</feature>
<organism evidence="9 10">
    <name type="scientific">Psychracetigena formicireducens</name>
    <dbReference type="NCBI Taxonomy" id="2986056"/>
    <lineage>
        <taxon>Bacteria</taxon>
        <taxon>Bacillati</taxon>
        <taxon>Candidatus Lithacetigenota</taxon>
        <taxon>Candidatus Psychracetigena</taxon>
    </lineage>
</organism>
<evidence type="ECO:0000256" key="8">
    <source>
        <dbReference type="PIRSR" id="PIRSR001123-2"/>
    </source>
</evidence>
<reference evidence="9 10" key="1">
    <citation type="journal article" date="2021" name="bioRxiv">
        <title>Unique metabolic strategies in Hadean analogues reveal hints for primordial physiology.</title>
        <authorList>
            <person name="Nobu M.K."/>
            <person name="Nakai R."/>
            <person name="Tamazawa S."/>
            <person name="Mori H."/>
            <person name="Toyoda A."/>
            <person name="Ijiri A."/>
            <person name="Suzuki S."/>
            <person name="Kurokawa K."/>
            <person name="Kamagata Y."/>
            <person name="Tamaki H."/>
        </authorList>
    </citation>
    <scope>NUCLEOTIDE SEQUENCE [LARGE SCALE GENOMIC DNA]</scope>
    <source>
        <strain evidence="9">BS525</strain>
    </source>
</reference>
<feature type="active site" description="Proton acceptor" evidence="7">
    <location>
        <position position="209"/>
    </location>
</feature>
<dbReference type="EC" id="3.4.11.-" evidence="9"/>
<dbReference type="SUPFAM" id="SSF101821">
    <property type="entry name" value="Aminopeptidase/glucanase lid domain"/>
    <property type="match status" value="1"/>
</dbReference>
<protein>
    <submittedName>
        <fullName evidence="9">Aminopeptidase YsdC</fullName>
        <ecNumber evidence="9">3.4.11.-</ecNumber>
    </submittedName>
</protein>
<evidence type="ECO:0000256" key="3">
    <source>
        <dbReference type="ARBA" id="ARBA00022670"/>
    </source>
</evidence>
<dbReference type="InterPro" id="IPR023367">
    <property type="entry name" value="Peptidase_M42_dom2"/>
</dbReference>
<dbReference type="InterPro" id="IPR051464">
    <property type="entry name" value="Peptidase_M42_aminopept"/>
</dbReference>
<dbReference type="InterPro" id="IPR008007">
    <property type="entry name" value="Peptidase_M42"/>
</dbReference>
<feature type="binding site" evidence="8">
    <location>
        <position position="320"/>
    </location>
    <ligand>
        <name>Zn(2+)</name>
        <dbReference type="ChEBI" id="CHEBI:29105"/>
        <label>2</label>
    </ligand>
</feature>
<dbReference type="Gene3D" id="2.40.30.40">
    <property type="entry name" value="Peptidase M42, domain 2"/>
    <property type="match status" value="1"/>
</dbReference>
<dbReference type="AlphaFoldDB" id="A0A9E2F7U1"/>
<dbReference type="EMBL" id="QLTW01000244">
    <property type="protein sequence ID" value="MBT9145963.1"/>
    <property type="molecule type" value="Genomic_DNA"/>
</dbReference>
<sequence>MDRLKLFKELSEVPGVPGYEDEVRKVIRGFAPLGTKIVEDKLGSIILEKKGSSDSPKIMFPAHMDEIGFMVRNVDKNGFIRFLPLGGWWDQVIVSQRVVVQSKKGPLLGVVGSKPPHLMPAEERDKMVKKKDMYIDIGATSKEDAMEMGVSIGDSITPYSPFTTLNKDHLFLGKAWDDRLGCCLFLELMEELKDQPHPNTIYGAGTVQEEVGLRGAYTSVRVVNPDVAIVLEVAIAGDTPGIKEEECQVAMGKGPSLLVYDARMIPNLKLKNLVVETAAKENIPLQLDAMDGGATDGGIIHLHEKGVPTVVLGVPTRYIHGHQGFFNLSDYEHALKLIKALTMKLDKETVDSLTK</sequence>
<evidence type="ECO:0000256" key="5">
    <source>
        <dbReference type="ARBA" id="ARBA00022801"/>
    </source>
</evidence>
<comment type="caution">
    <text evidence="9">The sequence shown here is derived from an EMBL/GenBank/DDBJ whole genome shotgun (WGS) entry which is preliminary data.</text>
</comment>
<accession>A0A9E2F7U1</accession>
<keyword evidence="3" id="KW-0645">Protease</keyword>
<dbReference type="PANTHER" id="PTHR32481:SF0">
    <property type="entry name" value="AMINOPEPTIDASE YPDE-RELATED"/>
    <property type="match status" value="1"/>
</dbReference>
<dbReference type="PIRSF" id="PIRSF001123">
    <property type="entry name" value="PepA_GA"/>
    <property type="match status" value="1"/>
</dbReference>
<evidence type="ECO:0000256" key="7">
    <source>
        <dbReference type="PIRSR" id="PIRSR001123-1"/>
    </source>
</evidence>
<dbReference type="SUPFAM" id="SSF53187">
    <property type="entry name" value="Zn-dependent exopeptidases"/>
    <property type="match status" value="1"/>
</dbReference>
<dbReference type="Gene3D" id="3.40.630.10">
    <property type="entry name" value="Zn peptidases"/>
    <property type="match status" value="1"/>
</dbReference>
<dbReference type="GO" id="GO:0004177">
    <property type="term" value="F:aminopeptidase activity"/>
    <property type="evidence" value="ECO:0007669"/>
    <property type="project" value="UniProtKB-UniRule"/>
</dbReference>
<dbReference type="GO" id="GO:0006508">
    <property type="term" value="P:proteolysis"/>
    <property type="evidence" value="ECO:0007669"/>
    <property type="project" value="UniProtKB-KW"/>
</dbReference>
<comment type="similarity">
    <text evidence="1 6">Belongs to the peptidase M42 family.</text>
</comment>
<dbReference type="CDD" id="cd05656">
    <property type="entry name" value="M42_Frv"/>
    <property type="match status" value="1"/>
</dbReference>
<dbReference type="Proteomes" id="UP000811545">
    <property type="component" value="Unassembled WGS sequence"/>
</dbReference>
<proteinExistence type="inferred from homology"/>
<evidence type="ECO:0000256" key="4">
    <source>
        <dbReference type="ARBA" id="ARBA00022723"/>
    </source>
</evidence>
<evidence type="ECO:0000256" key="1">
    <source>
        <dbReference type="ARBA" id="ARBA00006272"/>
    </source>
</evidence>
<name>A0A9E2F7U1_PSYF1</name>
<feature type="binding site" evidence="8">
    <location>
        <position position="210"/>
    </location>
    <ligand>
        <name>Zn(2+)</name>
        <dbReference type="ChEBI" id="CHEBI:29105"/>
        <label>2</label>
    </ligand>
</feature>
<dbReference type="Pfam" id="PF05343">
    <property type="entry name" value="Peptidase_M42"/>
    <property type="match status" value="1"/>
</dbReference>
<evidence type="ECO:0000256" key="6">
    <source>
        <dbReference type="PIRNR" id="PIRNR001123"/>
    </source>
</evidence>
<keyword evidence="5 9" id="KW-0378">Hydrolase</keyword>
<feature type="binding site" evidence="8">
    <location>
        <position position="177"/>
    </location>
    <ligand>
        <name>Zn(2+)</name>
        <dbReference type="ChEBI" id="CHEBI:29105"/>
        <label>2</label>
    </ligand>
</feature>